<evidence type="ECO:0000313" key="14">
    <source>
        <dbReference type="EMBL" id="KAK5622168.1"/>
    </source>
</evidence>
<sequence length="318" mass="36140">VVKRAVASQPDIPEAAERAEKFRQKYRHKLQTLRHQPFAYGSLTVRSLLDTREHCLDEFNFPDPYSKIKERENDIALKYYQKAVKSLEELSWEDRQFALVRGVLAGNVFDWGAKAVSEVLESNPEFGFEEAKRRLEERPWLIDSFDRWLERLKGPPHRCALFFVDNSGVDIILGVMPFVRELLSRGTEVVLASNSGPALNDVTNSELQILTERIAVMDPVIESALREDSLTLIQSGSSSPCLDLSRLDKVLAMVVRERQTDLVIIEGMGRAIHTNYYAMLSCESLKMAVIKNSWLADRLGGKLFSVVFKYEVPAGKPH</sequence>
<comment type="catalytic activity">
    <reaction evidence="10">
        <text>(R)-4'-phospho-S-sulfopantetheine + H2O = (R)-S-sulfopantetheine + phosphate</text>
        <dbReference type="Rhea" id="RHEA:68340"/>
        <dbReference type="ChEBI" id="CHEBI:15377"/>
        <dbReference type="ChEBI" id="CHEBI:43474"/>
        <dbReference type="ChEBI" id="CHEBI:177302"/>
        <dbReference type="ChEBI" id="CHEBI:177303"/>
    </reaction>
    <physiologicalReaction direction="left-to-right" evidence="10">
        <dbReference type="Rhea" id="RHEA:68341"/>
    </physiologicalReaction>
</comment>
<evidence type="ECO:0000256" key="8">
    <source>
        <dbReference type="ARBA" id="ARBA00023074"/>
    </source>
</evidence>
<dbReference type="Pfam" id="PF01937">
    <property type="entry name" value="ARMT1-like_dom"/>
    <property type="match status" value="1"/>
</dbReference>
<protein>
    <recommendedName>
        <fullName evidence="4">4'-phosphopantetheine phosphatase</fullName>
    </recommendedName>
    <alternativeName>
        <fullName evidence="11">Inactive pantothenic acid kinase 4</fullName>
    </alternativeName>
</protein>
<dbReference type="EMBL" id="JAHHUM010000175">
    <property type="protein sequence ID" value="KAK5622168.1"/>
    <property type="molecule type" value="Genomic_DNA"/>
</dbReference>
<evidence type="ECO:0000256" key="12">
    <source>
        <dbReference type="ARBA" id="ARBA00046055"/>
    </source>
</evidence>
<gene>
    <name evidence="14" type="primary">PANK4</name>
    <name evidence="14" type="ORF">CRENBAI_008574</name>
</gene>
<dbReference type="SUPFAM" id="SSF111321">
    <property type="entry name" value="AF1104-like"/>
    <property type="match status" value="1"/>
</dbReference>
<dbReference type="GO" id="GO:0004594">
    <property type="term" value="F:pantothenate kinase activity"/>
    <property type="evidence" value="ECO:0007669"/>
    <property type="project" value="TreeGrafter"/>
</dbReference>
<evidence type="ECO:0000256" key="10">
    <source>
        <dbReference type="ARBA" id="ARBA00029347"/>
    </source>
</evidence>
<keyword evidence="7" id="KW-0378">Hydrolase</keyword>
<dbReference type="PANTHER" id="PTHR12280">
    <property type="entry name" value="PANTOTHENATE KINASE"/>
    <property type="match status" value="1"/>
</dbReference>
<dbReference type="GO" id="GO:0016787">
    <property type="term" value="F:hydrolase activity"/>
    <property type="evidence" value="ECO:0007669"/>
    <property type="project" value="UniProtKB-KW"/>
</dbReference>
<evidence type="ECO:0000256" key="3">
    <source>
        <dbReference type="ARBA" id="ARBA00011388"/>
    </source>
</evidence>
<name>A0AAV9SM61_9TELE</name>
<dbReference type="GO" id="GO:0015937">
    <property type="term" value="P:coenzyme A biosynthetic process"/>
    <property type="evidence" value="ECO:0007669"/>
    <property type="project" value="InterPro"/>
</dbReference>
<comment type="cofactor">
    <cofactor evidence="1">
        <name>Mn(2+)</name>
        <dbReference type="ChEBI" id="CHEBI:29035"/>
    </cofactor>
</comment>
<evidence type="ECO:0000256" key="6">
    <source>
        <dbReference type="ARBA" id="ARBA00022723"/>
    </source>
</evidence>
<evidence type="ECO:0000313" key="15">
    <source>
        <dbReference type="Proteomes" id="UP001311232"/>
    </source>
</evidence>
<feature type="non-terminal residue" evidence="14">
    <location>
        <position position="1"/>
    </location>
</feature>
<evidence type="ECO:0000259" key="13">
    <source>
        <dbReference type="Pfam" id="PF01937"/>
    </source>
</evidence>
<keyword evidence="14" id="KW-0418">Kinase</keyword>
<keyword evidence="14" id="KW-0808">Transferase</keyword>
<accession>A0AAV9SM61</accession>
<dbReference type="InterPro" id="IPR004567">
    <property type="entry name" value="Type_II_PanK"/>
</dbReference>
<dbReference type="Proteomes" id="UP001311232">
    <property type="component" value="Unassembled WGS sequence"/>
</dbReference>
<dbReference type="Gene3D" id="3.40.50.10880">
    <property type="entry name" value="Uncharacterised protein PF01937, DUF89, domain 3"/>
    <property type="match status" value="1"/>
</dbReference>
<proteinExistence type="predicted"/>
<dbReference type="FunFam" id="3.40.50.10880:FF:000001">
    <property type="entry name" value="Pantothenate kinase 4"/>
    <property type="match status" value="1"/>
</dbReference>
<dbReference type="GO" id="GO:0046872">
    <property type="term" value="F:metal ion binding"/>
    <property type="evidence" value="ECO:0007669"/>
    <property type="project" value="UniProtKB-KW"/>
</dbReference>
<dbReference type="InterPro" id="IPR036075">
    <property type="entry name" value="ARMT-1-like_metal-bd_sf"/>
</dbReference>
<dbReference type="Gene3D" id="1.20.1700.10">
    <property type="entry name" value="AF1104-like"/>
    <property type="match status" value="1"/>
</dbReference>
<evidence type="ECO:0000256" key="5">
    <source>
        <dbReference type="ARBA" id="ARBA00022596"/>
    </source>
</evidence>
<dbReference type="GO" id="GO:0005524">
    <property type="term" value="F:ATP binding"/>
    <property type="evidence" value="ECO:0007669"/>
    <property type="project" value="InterPro"/>
</dbReference>
<dbReference type="InterPro" id="IPR035073">
    <property type="entry name" value="At2g17340_3_helix_bundle"/>
</dbReference>
<evidence type="ECO:0000256" key="2">
    <source>
        <dbReference type="ARBA" id="ARBA00001967"/>
    </source>
</evidence>
<evidence type="ECO:0000256" key="11">
    <source>
        <dbReference type="ARBA" id="ARBA00032948"/>
    </source>
</evidence>
<keyword evidence="6" id="KW-0479">Metal-binding</keyword>
<comment type="caution">
    <text evidence="14">The sequence shown here is derived from an EMBL/GenBank/DDBJ whole genome shotgun (WGS) entry which is preliminary data.</text>
</comment>
<organism evidence="14 15">
    <name type="scientific">Crenichthys baileyi</name>
    <name type="common">White River springfish</name>
    <dbReference type="NCBI Taxonomy" id="28760"/>
    <lineage>
        <taxon>Eukaryota</taxon>
        <taxon>Metazoa</taxon>
        <taxon>Chordata</taxon>
        <taxon>Craniata</taxon>
        <taxon>Vertebrata</taxon>
        <taxon>Euteleostomi</taxon>
        <taxon>Actinopterygii</taxon>
        <taxon>Neopterygii</taxon>
        <taxon>Teleostei</taxon>
        <taxon>Neoteleostei</taxon>
        <taxon>Acanthomorphata</taxon>
        <taxon>Ovalentaria</taxon>
        <taxon>Atherinomorphae</taxon>
        <taxon>Cyprinodontiformes</taxon>
        <taxon>Goodeidae</taxon>
        <taxon>Crenichthys</taxon>
    </lineage>
</organism>
<keyword evidence="5" id="KW-0533">Nickel</keyword>
<comment type="cofactor">
    <cofactor evidence="2">
        <name>Ni(2+)</name>
        <dbReference type="ChEBI" id="CHEBI:49786"/>
    </cofactor>
</comment>
<keyword evidence="15" id="KW-1185">Reference proteome</keyword>
<evidence type="ECO:0000256" key="4">
    <source>
        <dbReference type="ARBA" id="ARBA00019490"/>
    </source>
</evidence>
<dbReference type="PANTHER" id="PTHR12280:SF35">
    <property type="entry name" value="4'-PHOSPHOPANTETHEINE PHOSPHATASE"/>
    <property type="match status" value="1"/>
</dbReference>
<comment type="function">
    <text evidence="12">Phosphatase which shows a preference for 4'-phosphopantetheine and its oxidatively damaged forms (sulfonate or S-sulfonate), providing strong indirect evidence that the phosphatase activity pre-empts damage in the coenzyme A (CoA) pathway. Hydrolyzing excess 4'-phosphopantetheine could constitute a directed overflow mechanism to prevent its oxidation to the S-sulfonate, sulfonate, or other forms. Hydrolyzing 4'-phosphopantetheine sulfonate or S-sulfonate would forestall their conversion to inactive forms of CoA and acyl carrier protein. May play a role in the physiological regulation of CoA intracellular levels.</text>
</comment>
<keyword evidence="8" id="KW-0944">Nitration</keyword>
<evidence type="ECO:0000256" key="1">
    <source>
        <dbReference type="ARBA" id="ARBA00001936"/>
    </source>
</evidence>
<evidence type="ECO:0000256" key="9">
    <source>
        <dbReference type="ARBA" id="ARBA00023211"/>
    </source>
</evidence>
<dbReference type="GO" id="GO:0005829">
    <property type="term" value="C:cytosol"/>
    <property type="evidence" value="ECO:0007669"/>
    <property type="project" value="TreeGrafter"/>
</dbReference>
<comment type="subunit">
    <text evidence="3">Homodimer. Interacts with PKM.</text>
</comment>
<reference evidence="14 15" key="1">
    <citation type="submission" date="2021-06" db="EMBL/GenBank/DDBJ databases">
        <authorList>
            <person name="Palmer J.M."/>
        </authorList>
    </citation>
    <scope>NUCLEOTIDE SEQUENCE [LARGE SCALE GENOMIC DNA]</scope>
    <source>
        <strain evidence="14 15">MEX-2019</strain>
        <tissue evidence="14">Muscle</tissue>
    </source>
</reference>
<dbReference type="InterPro" id="IPR002791">
    <property type="entry name" value="ARMT1-like_metal-bd"/>
</dbReference>
<evidence type="ECO:0000256" key="7">
    <source>
        <dbReference type="ARBA" id="ARBA00022801"/>
    </source>
</evidence>
<dbReference type="AlphaFoldDB" id="A0AAV9SM61"/>
<feature type="domain" description="Damage-control phosphatase ARMT1-like metal-binding" evidence="13">
    <location>
        <begin position="16"/>
        <end position="302"/>
    </location>
</feature>
<dbReference type="GO" id="GO:0005634">
    <property type="term" value="C:nucleus"/>
    <property type="evidence" value="ECO:0007669"/>
    <property type="project" value="TreeGrafter"/>
</dbReference>
<keyword evidence="9" id="KW-0464">Manganese</keyword>
<dbReference type="Gene3D" id="1.10.285.20">
    <property type="entry name" value="Uncharacterised protein PF01937, DUF89, domain 2"/>
    <property type="match status" value="1"/>
</dbReference>